<dbReference type="EMBL" id="KM879463">
    <property type="protein sequence ID" value="AIZ01773.1"/>
    <property type="molecule type" value="Genomic_DNA"/>
</dbReference>
<dbReference type="KEGG" id="vg:23680928"/>
<proteinExistence type="predicted"/>
<evidence type="ECO:0000313" key="2">
    <source>
        <dbReference type="Proteomes" id="UP000031071"/>
    </source>
</evidence>
<dbReference type="Proteomes" id="UP000031071">
    <property type="component" value="Segment"/>
</dbReference>
<reference evidence="1 2" key="1">
    <citation type="submission" date="2014-10" db="EMBL/GenBank/DDBJ databases">
        <title>Genome of vB_ArtM-ArV1 - first myovirus infecting Arthrobacter sp.</title>
        <authorList>
            <person name="Simoliunas E."/>
            <person name="Kaliniene L."/>
            <person name="Stasilo M."/>
            <person name="Meskys R."/>
        </authorList>
    </citation>
    <scope>NUCLEOTIDE SEQUENCE [LARGE SCALE GENOMIC DNA]</scope>
</reference>
<protein>
    <submittedName>
        <fullName evidence="1">Uncharacterized protein</fullName>
    </submittedName>
</protein>
<dbReference type="GeneID" id="23680928"/>
<evidence type="ECO:0000313" key="1">
    <source>
        <dbReference type="EMBL" id="AIZ01773.1"/>
    </source>
</evidence>
<name>A0A0A7HB04_9CAUD</name>
<accession>A0A0A7HB04</accession>
<sequence length="137" mass="14473">MAADPASQSLLSAKKGHAAVTSNYEFGGPGQGKGRYIKAEIAAHVGELLGQEHWMKDLATKPQPAPYMVFEAPEPRDPAAIRADLMAAEKLEHDPDVVHEEGSWGAAGCPRCDAMEPLSNELLRSTLRGPEGAANGG</sequence>
<keyword evidence="2" id="KW-1185">Reference proteome</keyword>
<gene>
    <name evidence="1" type="ORF">ArV1_086</name>
</gene>
<organism evidence="1 2">
    <name type="scientific">Arthrobacter phage vB_ArtM-ArV1</name>
    <dbReference type="NCBI Taxonomy" id="1566993"/>
    <lineage>
        <taxon>Viruses</taxon>
        <taxon>Duplodnaviria</taxon>
        <taxon>Heunggongvirae</taxon>
        <taxon>Uroviricota</taxon>
        <taxon>Caudoviricetes</taxon>
        <taxon>Klausavirus</taxon>
        <taxon>Klausavirus ArV1</taxon>
    </lineage>
</organism>
<dbReference type="RefSeq" id="YP_009126119.1">
    <property type="nucleotide sequence ID" value="NC_026606.1"/>
</dbReference>